<proteinExistence type="predicted"/>
<organism evidence="1 2">
    <name type="scientific">Melipona bicolor</name>
    <dbReference type="NCBI Taxonomy" id="60889"/>
    <lineage>
        <taxon>Eukaryota</taxon>
        <taxon>Metazoa</taxon>
        <taxon>Ecdysozoa</taxon>
        <taxon>Arthropoda</taxon>
        <taxon>Hexapoda</taxon>
        <taxon>Insecta</taxon>
        <taxon>Pterygota</taxon>
        <taxon>Neoptera</taxon>
        <taxon>Endopterygota</taxon>
        <taxon>Hymenoptera</taxon>
        <taxon>Apocrita</taxon>
        <taxon>Aculeata</taxon>
        <taxon>Apoidea</taxon>
        <taxon>Anthophila</taxon>
        <taxon>Apidae</taxon>
        <taxon>Melipona</taxon>
    </lineage>
</organism>
<protein>
    <submittedName>
        <fullName evidence="1">Uncharacterized protein</fullName>
    </submittedName>
</protein>
<comment type="caution">
    <text evidence="1">The sequence shown here is derived from an EMBL/GenBank/DDBJ whole genome shotgun (WGS) entry which is preliminary data.</text>
</comment>
<keyword evidence="2" id="KW-1185">Reference proteome</keyword>
<evidence type="ECO:0000313" key="2">
    <source>
        <dbReference type="Proteomes" id="UP001177670"/>
    </source>
</evidence>
<gene>
    <name evidence="1" type="ORF">K0M31_001378</name>
</gene>
<dbReference type="Proteomes" id="UP001177670">
    <property type="component" value="Unassembled WGS sequence"/>
</dbReference>
<dbReference type="AlphaFoldDB" id="A0AA40GFH1"/>
<name>A0AA40GFH1_9HYME</name>
<reference evidence="1" key="1">
    <citation type="submission" date="2021-10" db="EMBL/GenBank/DDBJ databases">
        <title>Melipona bicolor Genome sequencing and assembly.</title>
        <authorList>
            <person name="Araujo N.S."/>
            <person name="Arias M.C."/>
        </authorList>
    </citation>
    <scope>NUCLEOTIDE SEQUENCE</scope>
    <source>
        <strain evidence="1">USP_2M_L1-L4_2017</strain>
        <tissue evidence="1">Whole body</tissue>
    </source>
</reference>
<dbReference type="EMBL" id="JAHYIQ010000001">
    <property type="protein sequence ID" value="KAK1136842.1"/>
    <property type="molecule type" value="Genomic_DNA"/>
</dbReference>
<accession>A0AA40GFH1</accession>
<evidence type="ECO:0000313" key="1">
    <source>
        <dbReference type="EMBL" id="KAK1136842.1"/>
    </source>
</evidence>
<sequence>MLDEVEFPWKRTINWAKGKQSFWKRTKGGRTVAPAAKPENVRADVAVISPWRSDNQQGAVRNGESPLILARRNDLGSVPVPSASRHRPSE</sequence>